<dbReference type="PANTHER" id="PTHR43479:SF22">
    <property type="entry name" value="TRANSCRIPTIONAL REGULATOR, TETR FAMILY"/>
    <property type="match status" value="1"/>
</dbReference>
<keyword evidence="1 2" id="KW-0238">DNA-binding</keyword>
<dbReference type="EMBL" id="JAKHMS010000002">
    <property type="protein sequence ID" value="MCZ3780834.1"/>
    <property type="molecule type" value="Genomic_DNA"/>
</dbReference>
<protein>
    <submittedName>
        <fullName evidence="4">TetR/AcrR family transcriptional regulator</fullName>
    </submittedName>
</protein>
<dbReference type="EMBL" id="JAKHPH010000001">
    <property type="protein sequence ID" value="MCZ3666672.1"/>
    <property type="molecule type" value="Genomic_DNA"/>
</dbReference>
<evidence type="ECO:0000313" key="5">
    <source>
        <dbReference type="EMBL" id="MCZ3780834.1"/>
    </source>
</evidence>
<dbReference type="InterPro" id="IPR050624">
    <property type="entry name" value="HTH-type_Tx_Regulator"/>
</dbReference>
<evidence type="ECO:0000313" key="7">
    <source>
        <dbReference type="Proteomes" id="UP001527392"/>
    </source>
</evidence>
<dbReference type="InterPro" id="IPR001647">
    <property type="entry name" value="HTH_TetR"/>
</dbReference>
<accession>A0AAW5WQJ2</accession>
<dbReference type="GO" id="GO:0003677">
    <property type="term" value="F:DNA binding"/>
    <property type="evidence" value="ECO:0007669"/>
    <property type="project" value="UniProtKB-UniRule"/>
</dbReference>
<dbReference type="InterPro" id="IPR009057">
    <property type="entry name" value="Homeodomain-like_sf"/>
</dbReference>
<dbReference type="PANTHER" id="PTHR43479">
    <property type="entry name" value="ACREF/ENVCD OPERON REPRESSOR-RELATED"/>
    <property type="match status" value="1"/>
</dbReference>
<comment type="caution">
    <text evidence="4">The sequence shown here is derived from an EMBL/GenBank/DDBJ whole genome shotgun (WGS) entry which is preliminary data.</text>
</comment>
<dbReference type="Proteomes" id="UP001212401">
    <property type="component" value="Unassembled WGS sequence"/>
</dbReference>
<organism evidence="4 6">
    <name type="scientific">Limosilactobacillus vaginalis</name>
    <dbReference type="NCBI Taxonomy" id="1633"/>
    <lineage>
        <taxon>Bacteria</taxon>
        <taxon>Bacillati</taxon>
        <taxon>Bacillota</taxon>
        <taxon>Bacilli</taxon>
        <taxon>Lactobacillales</taxon>
        <taxon>Lactobacillaceae</taxon>
        <taxon>Limosilactobacillus</taxon>
    </lineage>
</organism>
<evidence type="ECO:0000256" key="2">
    <source>
        <dbReference type="PROSITE-ProRule" id="PRU00335"/>
    </source>
</evidence>
<dbReference type="Gene3D" id="1.10.357.10">
    <property type="entry name" value="Tetracycline Repressor, domain 2"/>
    <property type="match status" value="1"/>
</dbReference>
<dbReference type="SUPFAM" id="SSF46689">
    <property type="entry name" value="Homeodomain-like"/>
    <property type="match status" value="1"/>
</dbReference>
<sequence>MPSTTFLNLNEDKRKKVVQSLLLEFSNHSVSDAQVARIVKEAGIARGAFYKYFNDLQDAYAYLYQQAMVEIHKKITNSSQILSAEEYRKQIKDFLDAVNGSPYQDLIRLHFQVNESLVKPSHTKAPQPKDSREWGVMVLSHEAIKESLQTPEKEKQIIERCYEAIRLLTQKA</sequence>
<name>A0AAW5WQJ2_9LACO</name>
<gene>
    <name evidence="5" type="ORF">L2504_01555</name>
    <name evidence="4" type="ORF">L2724_00015</name>
</gene>
<evidence type="ECO:0000256" key="1">
    <source>
        <dbReference type="ARBA" id="ARBA00023125"/>
    </source>
</evidence>
<dbReference type="PROSITE" id="PS50977">
    <property type="entry name" value="HTH_TETR_2"/>
    <property type="match status" value="1"/>
</dbReference>
<dbReference type="AlphaFoldDB" id="A0AAW5WQJ2"/>
<feature type="DNA-binding region" description="H-T-H motif" evidence="2">
    <location>
        <begin position="34"/>
        <end position="53"/>
    </location>
</feature>
<feature type="domain" description="HTH tetR-type" evidence="3">
    <location>
        <begin position="11"/>
        <end position="71"/>
    </location>
</feature>
<reference evidence="4 7" key="1">
    <citation type="submission" date="2022-01" db="EMBL/GenBank/DDBJ databases">
        <title>VMRC isolate genome collection.</title>
        <authorList>
            <person name="France M."/>
            <person name="Rutt L."/>
            <person name="Humphrys M."/>
            <person name="Ravel J."/>
        </authorList>
    </citation>
    <scope>NUCLEOTIDE SEQUENCE</scope>
    <source>
        <strain evidence="5 7">C0030B4</strain>
        <strain evidence="4">C0048A1</strain>
    </source>
</reference>
<dbReference type="Pfam" id="PF00440">
    <property type="entry name" value="TetR_N"/>
    <property type="match status" value="1"/>
</dbReference>
<evidence type="ECO:0000313" key="6">
    <source>
        <dbReference type="Proteomes" id="UP001212401"/>
    </source>
</evidence>
<proteinExistence type="predicted"/>
<dbReference type="RefSeq" id="WP_003716392.1">
    <property type="nucleotide sequence ID" value="NZ_CAJFIS010000004.1"/>
</dbReference>
<evidence type="ECO:0000313" key="4">
    <source>
        <dbReference type="EMBL" id="MCZ3666672.1"/>
    </source>
</evidence>
<keyword evidence="7" id="KW-1185">Reference proteome</keyword>
<dbReference type="Proteomes" id="UP001527392">
    <property type="component" value="Unassembled WGS sequence"/>
</dbReference>
<evidence type="ECO:0000259" key="3">
    <source>
        <dbReference type="PROSITE" id="PS50977"/>
    </source>
</evidence>